<feature type="chain" id="PRO_5046468165" description="DUF5018 domain-containing protein" evidence="1">
    <location>
        <begin position="26"/>
        <end position="307"/>
    </location>
</feature>
<dbReference type="Gene3D" id="2.60.40.2340">
    <property type="match status" value="1"/>
</dbReference>
<evidence type="ECO:0000313" key="2">
    <source>
        <dbReference type="EMBL" id="MCW3487196.1"/>
    </source>
</evidence>
<evidence type="ECO:0000313" key="3">
    <source>
        <dbReference type="Proteomes" id="UP001207742"/>
    </source>
</evidence>
<dbReference type="EMBL" id="JAPDNS010000002">
    <property type="protein sequence ID" value="MCW3487196.1"/>
    <property type="molecule type" value="Genomic_DNA"/>
</dbReference>
<dbReference type="RefSeq" id="WP_264734006.1">
    <property type="nucleotide sequence ID" value="NZ_JAPDNR010000001.1"/>
</dbReference>
<keyword evidence="1" id="KW-0732">Signal</keyword>
<name>A0ABT3IT94_9BACT</name>
<comment type="caution">
    <text evidence="2">The sequence shown here is derived from an EMBL/GenBank/DDBJ whole genome shotgun (WGS) entry which is preliminary data.</text>
</comment>
<organism evidence="2 3">
    <name type="scientific">Chitinophaga nivalis</name>
    <dbReference type="NCBI Taxonomy" id="2991709"/>
    <lineage>
        <taxon>Bacteria</taxon>
        <taxon>Pseudomonadati</taxon>
        <taxon>Bacteroidota</taxon>
        <taxon>Chitinophagia</taxon>
        <taxon>Chitinophagales</taxon>
        <taxon>Chitinophagaceae</taxon>
        <taxon>Chitinophaga</taxon>
    </lineage>
</organism>
<reference evidence="2 3" key="1">
    <citation type="submission" date="2022-10" db="EMBL/GenBank/DDBJ databases">
        <title>Chitinophaga nivalis PC15 sp. nov., isolated from Pyeongchang county, South Korea.</title>
        <authorList>
            <person name="Trinh H.N."/>
        </authorList>
    </citation>
    <scope>NUCLEOTIDE SEQUENCE [LARGE SCALE GENOMIC DNA]</scope>
    <source>
        <strain evidence="2 3">PC14</strain>
    </source>
</reference>
<gene>
    <name evidence="2" type="ORF">OL497_25085</name>
</gene>
<feature type="signal peptide" evidence="1">
    <location>
        <begin position="1"/>
        <end position="25"/>
    </location>
</feature>
<keyword evidence="3" id="KW-1185">Reference proteome</keyword>
<evidence type="ECO:0000256" key="1">
    <source>
        <dbReference type="SAM" id="SignalP"/>
    </source>
</evidence>
<dbReference type="Proteomes" id="UP001207742">
    <property type="component" value="Unassembled WGS sequence"/>
</dbReference>
<protein>
    <recommendedName>
        <fullName evidence="4">DUF5018 domain-containing protein</fullName>
    </recommendedName>
</protein>
<dbReference type="PROSITE" id="PS51257">
    <property type="entry name" value="PROKAR_LIPOPROTEIN"/>
    <property type="match status" value="1"/>
</dbReference>
<evidence type="ECO:0008006" key="4">
    <source>
        <dbReference type="Google" id="ProtNLM"/>
    </source>
</evidence>
<accession>A0ABT3IT94</accession>
<proteinExistence type="predicted"/>
<sequence>MNIFRKYILPCAAVLFLTAAFLLQACTKETAKLPYTQLESFTIADAAGKPLSAAITGQDIVIYWPYEQTMPATITPQLTVTDKATVAPASGVAVPFVAGTSFTVTAENGTTTQYHLKIVSSQPQPVINLPAGSFINTFPGSPGRLSAYYLLPDAVRTKLSFISTKGDKIPLRIDSIRRDMVYYTTPATLDTGMYKLMVQSGNHTVNPATMFLYMGEAPELDTYGDLRIKKGQTFTLKGQRIKTIKTAQLLANGDLGPSLEVVGSTATTVTLRVPDNMPAGTYDGIFLGYRFYLIEDVFGAESPIVVE</sequence>